<keyword evidence="10 13" id="KW-0660">Purine salvage</keyword>
<evidence type="ECO:0000313" key="16">
    <source>
        <dbReference type="Proteomes" id="UP000242715"/>
    </source>
</evidence>
<dbReference type="AlphaFoldDB" id="A0A2Z6LKZ1"/>
<evidence type="ECO:0000256" key="12">
    <source>
        <dbReference type="ARBA" id="ARBA00022842"/>
    </source>
</evidence>
<dbReference type="GO" id="GO:0005829">
    <property type="term" value="C:cytosol"/>
    <property type="evidence" value="ECO:0007669"/>
    <property type="project" value="TreeGrafter"/>
</dbReference>
<dbReference type="InterPro" id="IPR000836">
    <property type="entry name" value="PRTase_dom"/>
</dbReference>
<dbReference type="Proteomes" id="UP000242715">
    <property type="component" value="Unassembled WGS sequence"/>
</dbReference>
<reference evidence="16" key="1">
    <citation type="journal article" date="2017" name="Front. Plant Sci.">
        <title>Climate Clever Clovers: New Paradigm to Reduce the Environmental Footprint of Ruminants by Breeding Low Methanogenic Forages Utilizing Haplotype Variation.</title>
        <authorList>
            <person name="Kaur P."/>
            <person name="Appels R."/>
            <person name="Bayer P.E."/>
            <person name="Keeble-Gagnere G."/>
            <person name="Wang J."/>
            <person name="Hirakawa H."/>
            <person name="Shirasawa K."/>
            <person name="Vercoe P."/>
            <person name="Stefanova K."/>
            <person name="Durmic Z."/>
            <person name="Nichols P."/>
            <person name="Revell C."/>
            <person name="Isobe S.N."/>
            <person name="Edwards D."/>
            <person name="Erskine W."/>
        </authorList>
    </citation>
    <scope>NUCLEOTIDE SEQUENCE [LARGE SCALE GENOMIC DNA]</scope>
    <source>
        <strain evidence="16">cv. Daliak</strain>
    </source>
</reference>
<dbReference type="EC" id="2.4.2.8" evidence="5 13"/>
<dbReference type="GO" id="GO:0006178">
    <property type="term" value="P:guanine salvage"/>
    <property type="evidence" value="ECO:0007669"/>
    <property type="project" value="TreeGrafter"/>
</dbReference>
<evidence type="ECO:0000256" key="2">
    <source>
        <dbReference type="ARBA" id="ARBA00004496"/>
    </source>
</evidence>
<dbReference type="OrthoDB" id="9449045at2759"/>
<comment type="subcellular location">
    <subcellularLocation>
        <location evidence="2 13">Cytoplasm</location>
    </subcellularLocation>
</comment>
<dbReference type="GO" id="GO:0004422">
    <property type="term" value="F:hypoxanthine phosphoribosyltransferase activity"/>
    <property type="evidence" value="ECO:0007669"/>
    <property type="project" value="InterPro"/>
</dbReference>
<evidence type="ECO:0000313" key="15">
    <source>
        <dbReference type="EMBL" id="GAU13285.1"/>
    </source>
</evidence>
<keyword evidence="12 13" id="KW-0460">Magnesium</keyword>
<comment type="similarity">
    <text evidence="4 13">Belongs to the purine/pyrimidine phosphoribosyltransferase family.</text>
</comment>
<dbReference type="FunFam" id="3.40.50.2020:FF:000057">
    <property type="entry name" value="Hypoxanthine phosphoribosyltransferase"/>
    <property type="match status" value="1"/>
</dbReference>
<dbReference type="InterPro" id="IPR029057">
    <property type="entry name" value="PRTase-like"/>
</dbReference>
<keyword evidence="7 13" id="KW-0328">Glycosyltransferase</keyword>
<comment type="pathway">
    <text evidence="3 13">Purine metabolism; IMP biosynthesis via salvage pathway; IMP from hypoxanthine: step 1/1.</text>
</comment>
<dbReference type="PANTHER" id="PTHR43340">
    <property type="entry name" value="HYPOXANTHINE-GUANINE PHOSPHORIBOSYLTRANSFERASE"/>
    <property type="match status" value="1"/>
</dbReference>
<dbReference type="GO" id="GO:0032263">
    <property type="term" value="P:GMP salvage"/>
    <property type="evidence" value="ECO:0007669"/>
    <property type="project" value="TreeGrafter"/>
</dbReference>
<evidence type="ECO:0000256" key="1">
    <source>
        <dbReference type="ARBA" id="ARBA00001946"/>
    </source>
</evidence>
<keyword evidence="8 13" id="KW-0808">Transferase</keyword>
<keyword evidence="11 13" id="KW-0547">Nucleotide-binding</keyword>
<dbReference type="SUPFAM" id="SSF53271">
    <property type="entry name" value="PRTase-like"/>
    <property type="match status" value="1"/>
</dbReference>
<gene>
    <name evidence="15" type="ORF">TSUD_42390</name>
</gene>
<dbReference type="NCBIfam" id="TIGR01203">
    <property type="entry name" value="HGPRTase"/>
    <property type="match status" value="1"/>
</dbReference>
<dbReference type="GO" id="GO:0032264">
    <property type="term" value="P:IMP salvage"/>
    <property type="evidence" value="ECO:0007669"/>
    <property type="project" value="UniProtKB-UniPathway"/>
</dbReference>
<dbReference type="GO" id="GO:0000166">
    <property type="term" value="F:nucleotide binding"/>
    <property type="evidence" value="ECO:0007669"/>
    <property type="project" value="UniProtKB-KW"/>
</dbReference>
<evidence type="ECO:0000256" key="8">
    <source>
        <dbReference type="ARBA" id="ARBA00022679"/>
    </source>
</evidence>
<keyword evidence="16" id="KW-1185">Reference proteome</keyword>
<evidence type="ECO:0000256" key="13">
    <source>
        <dbReference type="RuleBase" id="RU364099"/>
    </source>
</evidence>
<keyword evidence="9 13" id="KW-0479">Metal-binding</keyword>
<protein>
    <recommendedName>
        <fullName evidence="5 13">Hypoxanthine phosphoribosyltransferase</fullName>
        <ecNumber evidence="5 13">2.4.2.8</ecNumber>
    </recommendedName>
</protein>
<feature type="domain" description="Phosphoribosyltransferase" evidence="14">
    <location>
        <begin position="19"/>
        <end position="170"/>
    </location>
</feature>
<name>A0A2Z6LKZ1_TRISU</name>
<accession>A0A2Z6LKZ1</accession>
<evidence type="ECO:0000256" key="11">
    <source>
        <dbReference type="ARBA" id="ARBA00022741"/>
    </source>
</evidence>
<dbReference type="InterPro" id="IPR050408">
    <property type="entry name" value="HGPRT"/>
</dbReference>
<dbReference type="GO" id="GO:0006166">
    <property type="term" value="P:purine ribonucleoside salvage"/>
    <property type="evidence" value="ECO:0007669"/>
    <property type="project" value="UniProtKB-KW"/>
</dbReference>
<evidence type="ECO:0000256" key="10">
    <source>
        <dbReference type="ARBA" id="ARBA00022726"/>
    </source>
</evidence>
<dbReference type="Gene3D" id="3.40.50.2020">
    <property type="match status" value="1"/>
</dbReference>
<comment type="cofactor">
    <cofactor evidence="1 13">
        <name>Mg(2+)</name>
        <dbReference type="ChEBI" id="CHEBI:18420"/>
    </cofactor>
</comment>
<dbReference type="GO" id="GO:0046100">
    <property type="term" value="P:hypoxanthine metabolic process"/>
    <property type="evidence" value="ECO:0007669"/>
    <property type="project" value="TreeGrafter"/>
</dbReference>
<dbReference type="Pfam" id="PF00156">
    <property type="entry name" value="Pribosyltran"/>
    <property type="match status" value="1"/>
</dbReference>
<evidence type="ECO:0000256" key="6">
    <source>
        <dbReference type="ARBA" id="ARBA00022490"/>
    </source>
</evidence>
<dbReference type="EMBL" id="DF973135">
    <property type="protein sequence ID" value="GAU13285.1"/>
    <property type="molecule type" value="Genomic_DNA"/>
</dbReference>
<dbReference type="CDD" id="cd06223">
    <property type="entry name" value="PRTases_typeI"/>
    <property type="match status" value="1"/>
</dbReference>
<organism evidence="15 16">
    <name type="scientific">Trifolium subterraneum</name>
    <name type="common">Subterranean clover</name>
    <dbReference type="NCBI Taxonomy" id="3900"/>
    <lineage>
        <taxon>Eukaryota</taxon>
        <taxon>Viridiplantae</taxon>
        <taxon>Streptophyta</taxon>
        <taxon>Embryophyta</taxon>
        <taxon>Tracheophyta</taxon>
        <taxon>Spermatophyta</taxon>
        <taxon>Magnoliopsida</taxon>
        <taxon>eudicotyledons</taxon>
        <taxon>Gunneridae</taxon>
        <taxon>Pentapetalae</taxon>
        <taxon>rosids</taxon>
        <taxon>fabids</taxon>
        <taxon>Fabales</taxon>
        <taxon>Fabaceae</taxon>
        <taxon>Papilionoideae</taxon>
        <taxon>50 kb inversion clade</taxon>
        <taxon>NPAAA clade</taxon>
        <taxon>Hologalegina</taxon>
        <taxon>IRL clade</taxon>
        <taxon>Trifolieae</taxon>
        <taxon>Trifolium</taxon>
    </lineage>
</organism>
<dbReference type="GO" id="GO:0000287">
    <property type="term" value="F:magnesium ion binding"/>
    <property type="evidence" value="ECO:0007669"/>
    <property type="project" value="TreeGrafter"/>
</dbReference>
<evidence type="ECO:0000256" key="9">
    <source>
        <dbReference type="ARBA" id="ARBA00022723"/>
    </source>
</evidence>
<evidence type="ECO:0000256" key="3">
    <source>
        <dbReference type="ARBA" id="ARBA00004669"/>
    </source>
</evidence>
<evidence type="ECO:0000259" key="14">
    <source>
        <dbReference type="Pfam" id="PF00156"/>
    </source>
</evidence>
<evidence type="ECO:0000256" key="7">
    <source>
        <dbReference type="ARBA" id="ARBA00022676"/>
    </source>
</evidence>
<proteinExistence type="inferred from homology"/>
<dbReference type="UniPathway" id="UPA00591">
    <property type="reaction ID" value="UER00648"/>
</dbReference>
<dbReference type="PANTHER" id="PTHR43340:SF1">
    <property type="entry name" value="HYPOXANTHINE PHOSPHORIBOSYLTRANSFERASE"/>
    <property type="match status" value="1"/>
</dbReference>
<sequence length="189" mass="20859">MAMDMHSHIDRILWTEDQISLRISQLAAQIVQDFPAPSSPPVFVGVLTGASIFLADLVRKINLPITIDFVSSKSYGSGTVSNCAPTISRDLNVDVNGRHVILVEDIVDTGHTLYKLIGHMKSKGASSVSVCTLLDKPARRKVDVQLVGEGKFYQGFECPDNFVVGYGMDFDELYRNLPYIGVLKPEHYS</sequence>
<evidence type="ECO:0000256" key="5">
    <source>
        <dbReference type="ARBA" id="ARBA00011895"/>
    </source>
</evidence>
<dbReference type="InterPro" id="IPR005904">
    <property type="entry name" value="Hxn_phspho_trans"/>
</dbReference>
<evidence type="ECO:0000256" key="4">
    <source>
        <dbReference type="ARBA" id="ARBA00008391"/>
    </source>
</evidence>
<keyword evidence="6 13" id="KW-0963">Cytoplasm</keyword>
<comment type="catalytic activity">
    <reaction evidence="13">
        <text>IMP + diphosphate = hypoxanthine + 5-phospho-alpha-D-ribose 1-diphosphate</text>
        <dbReference type="Rhea" id="RHEA:17973"/>
        <dbReference type="ChEBI" id="CHEBI:17368"/>
        <dbReference type="ChEBI" id="CHEBI:33019"/>
        <dbReference type="ChEBI" id="CHEBI:58017"/>
        <dbReference type="ChEBI" id="CHEBI:58053"/>
        <dbReference type="EC" id="2.4.2.8"/>
    </reaction>
</comment>